<evidence type="ECO:0000313" key="2">
    <source>
        <dbReference type="EMBL" id="MBB6478950.1"/>
    </source>
</evidence>
<dbReference type="AlphaFoldDB" id="A0A841R7D4"/>
<feature type="domain" description="Spermatogenesis-associated protein 20-like TRX" evidence="1">
    <location>
        <begin position="3"/>
        <end position="158"/>
    </location>
</feature>
<dbReference type="InterPro" id="IPR008928">
    <property type="entry name" value="6-hairpin_glycosidase_sf"/>
</dbReference>
<dbReference type="PANTHER" id="PTHR42899">
    <property type="entry name" value="SPERMATOGENESIS-ASSOCIATED PROTEIN 20"/>
    <property type="match status" value="1"/>
</dbReference>
<dbReference type="InterPro" id="IPR036249">
    <property type="entry name" value="Thioredoxin-like_sf"/>
</dbReference>
<sequence>MNKNRLQYETSPYLLQHSTNPVDWYPWGEEALKKAEKENKLLIISIGYAACHWCHVMERECFENEEAARFMNENFVSIKVDREERPDIDQIYMEAVQILTGSGGWPLNVIALPDGRPIFGGTYFPVQNWLKLLDQILEYAEEKGDKLLEQSVSLTEALNQSLLDPEADRNESFDADFSYRVFTKMLHLQDAVEGGQMGAPKFPMPAALQFLLRYSYSSGNVEGGDQVFLTLDRMADGGIYDQIGGGFARYSVDRKWKVPHFEKMLYDNGQLMSLYSDAFKRTGKDKYRQVVFETAAFIEREMTSPEGAFYSSIDADSDGVEGLYYIWTENELDQILGDRSDAVKKYYSVTSTGNWEKGKNILHIRRDVEVPDDLIEVKKKLLGEREKRNKPSLDNKILTSWNGLMIKGYADAYKAFHRKAFLDRAVRAGQYIIDKLFVDGRLYRTLRNGKPYIDGFLDDYAFTVQAFIALYEITFDSPWLEIAGQLTRYVLSHFHDSRSPLLFYKSDVDSPLIARKKEIIDNVIPSSNSQTAENLFRMGMMLHNDQYVDRAESMVRAVRAHCEKGSIHFAHWNSLINTITEKPYVATFSGKQKETLRREIEQNYIPDLMFFSSGEENDSEKPGTVMICRDNYCLKPVNSSTEALAQLGISAPFQF</sequence>
<accession>A0A841R7D4</accession>
<evidence type="ECO:0000259" key="1">
    <source>
        <dbReference type="Pfam" id="PF03190"/>
    </source>
</evidence>
<organism evidence="2 3">
    <name type="scientific">Spirochaeta isovalerica</name>
    <dbReference type="NCBI Taxonomy" id="150"/>
    <lineage>
        <taxon>Bacteria</taxon>
        <taxon>Pseudomonadati</taxon>
        <taxon>Spirochaetota</taxon>
        <taxon>Spirochaetia</taxon>
        <taxon>Spirochaetales</taxon>
        <taxon>Spirochaetaceae</taxon>
        <taxon>Spirochaeta</taxon>
    </lineage>
</organism>
<protein>
    <recommendedName>
        <fullName evidence="1">Spermatogenesis-associated protein 20-like TRX domain-containing protein</fullName>
    </recommendedName>
</protein>
<dbReference type="InterPro" id="IPR024705">
    <property type="entry name" value="Ssp411"/>
</dbReference>
<dbReference type="CDD" id="cd02955">
    <property type="entry name" value="SSP411"/>
    <property type="match status" value="1"/>
</dbReference>
<dbReference type="Pfam" id="PF03190">
    <property type="entry name" value="Thioredox_DsbH"/>
    <property type="match status" value="1"/>
</dbReference>
<dbReference type="SUPFAM" id="SSF48208">
    <property type="entry name" value="Six-hairpin glycosidases"/>
    <property type="match status" value="1"/>
</dbReference>
<dbReference type="Proteomes" id="UP000587760">
    <property type="component" value="Unassembled WGS sequence"/>
</dbReference>
<reference evidence="2 3" key="1">
    <citation type="submission" date="2020-08" db="EMBL/GenBank/DDBJ databases">
        <title>Genomic Encyclopedia of Type Strains, Phase IV (KMG-IV): sequencing the most valuable type-strain genomes for metagenomic binning, comparative biology and taxonomic classification.</title>
        <authorList>
            <person name="Goeker M."/>
        </authorList>
    </citation>
    <scope>NUCLEOTIDE SEQUENCE [LARGE SCALE GENOMIC DNA]</scope>
    <source>
        <strain evidence="2 3">DSM 2461</strain>
    </source>
</reference>
<dbReference type="RefSeq" id="WP_184743473.1">
    <property type="nucleotide sequence ID" value="NZ_JACHGJ010000001.1"/>
</dbReference>
<dbReference type="Gene3D" id="1.50.10.10">
    <property type="match status" value="1"/>
</dbReference>
<dbReference type="InterPro" id="IPR012341">
    <property type="entry name" value="6hp_glycosidase-like_sf"/>
</dbReference>
<dbReference type="GO" id="GO:0005975">
    <property type="term" value="P:carbohydrate metabolic process"/>
    <property type="evidence" value="ECO:0007669"/>
    <property type="project" value="InterPro"/>
</dbReference>
<evidence type="ECO:0000313" key="3">
    <source>
        <dbReference type="Proteomes" id="UP000587760"/>
    </source>
</evidence>
<gene>
    <name evidence="2" type="ORF">HNR50_000583</name>
</gene>
<proteinExistence type="predicted"/>
<dbReference type="EMBL" id="JACHGJ010000001">
    <property type="protein sequence ID" value="MBB6478950.1"/>
    <property type="molecule type" value="Genomic_DNA"/>
</dbReference>
<dbReference type="PIRSF" id="PIRSF006402">
    <property type="entry name" value="UCP006402_thioredoxin"/>
    <property type="match status" value="1"/>
</dbReference>
<comment type="caution">
    <text evidence="2">The sequence shown here is derived from an EMBL/GenBank/DDBJ whole genome shotgun (WGS) entry which is preliminary data.</text>
</comment>
<dbReference type="SUPFAM" id="SSF52833">
    <property type="entry name" value="Thioredoxin-like"/>
    <property type="match status" value="1"/>
</dbReference>
<name>A0A841R7D4_9SPIO</name>
<keyword evidence="3" id="KW-1185">Reference proteome</keyword>
<dbReference type="Gene3D" id="3.40.30.10">
    <property type="entry name" value="Glutaredoxin"/>
    <property type="match status" value="1"/>
</dbReference>
<dbReference type="InterPro" id="IPR004879">
    <property type="entry name" value="Ssp411-like_TRX"/>
</dbReference>
<dbReference type="PANTHER" id="PTHR42899:SF1">
    <property type="entry name" value="SPERMATOGENESIS-ASSOCIATED PROTEIN 20"/>
    <property type="match status" value="1"/>
</dbReference>